<keyword evidence="2" id="KW-0547">Nucleotide-binding</keyword>
<keyword evidence="4" id="KW-0472">Membrane</keyword>
<dbReference type="PANTHER" id="PTHR10903:SF188">
    <property type="entry name" value="GTPASE IMAP FAMILY MEMBER 2-LIKE-RELATED"/>
    <property type="match status" value="1"/>
</dbReference>
<keyword evidence="4" id="KW-0812">Transmembrane</keyword>
<gene>
    <name evidence="7" type="ORF">H4Q32_030606</name>
</gene>
<dbReference type="PANTHER" id="PTHR10903">
    <property type="entry name" value="GTPASE, IMAP FAMILY MEMBER-RELATED"/>
    <property type="match status" value="1"/>
</dbReference>
<dbReference type="CDD" id="cd01852">
    <property type="entry name" value="AIG1"/>
    <property type="match status" value="2"/>
</dbReference>
<accession>A0ABQ8N1K9</accession>
<evidence type="ECO:0000256" key="5">
    <source>
        <dbReference type="SAM" id="SignalP"/>
    </source>
</evidence>
<dbReference type="Proteomes" id="UP000830375">
    <property type="component" value="Unassembled WGS sequence"/>
</dbReference>
<dbReference type="InterPro" id="IPR045058">
    <property type="entry name" value="GIMA/IAN/Toc"/>
</dbReference>
<dbReference type="Gene3D" id="3.40.50.300">
    <property type="entry name" value="P-loop containing nucleotide triphosphate hydrolases"/>
    <property type="match status" value="2"/>
</dbReference>
<feature type="transmembrane region" description="Helical" evidence="4">
    <location>
        <begin position="220"/>
        <end position="238"/>
    </location>
</feature>
<comment type="similarity">
    <text evidence="1">Belongs to the TRAFAC class TrmE-Era-EngA-EngB-Septin-like GTPase superfamily. AIG1/Toc34/Toc159-like paraseptin GTPase family. IAN subfamily.</text>
</comment>
<evidence type="ECO:0000256" key="1">
    <source>
        <dbReference type="ARBA" id="ARBA00008535"/>
    </source>
</evidence>
<feature type="domain" description="AIG1-type G" evidence="6">
    <location>
        <begin position="280"/>
        <end position="478"/>
    </location>
</feature>
<dbReference type="InterPro" id="IPR027417">
    <property type="entry name" value="P-loop_NTPase"/>
</dbReference>
<evidence type="ECO:0000259" key="6">
    <source>
        <dbReference type="PROSITE" id="PS51720"/>
    </source>
</evidence>
<dbReference type="PROSITE" id="PS51720">
    <property type="entry name" value="G_AIG1"/>
    <property type="match status" value="2"/>
</dbReference>
<sequence length="478" mass="54074">MYVCFFVFLFFAFVACDLRIVLLGKTGSGKSATGNTILGRKAFEVVHVMKSSNKLCETKEGVVDGKTVSITDTPGLFNTAIEKHQLKSEIEKCVEMSSPGPHVFLLVLKLGVRFTKEERETVKWFEENFGKEAMSRTIILFTHADQLKGKSVDKYIDKSDYLMEIVDRCGGKYHSFNNEDRNYQDQVTELLKTINAINEENEMRHYTFEMLKSTQSKTKPIYAIIVIVLVVVLLIGTLNSKLPTLLQVQQQEKPPSQQQQNDCMWTLKHSGPNREMAGKRPELRIVLLGKTGAGKSASGNTILNRDAFTVKNSLASVTVTCEKQEAIVDGRNVSVTDCPCLFDSSASHTKLWSLIKECIHLSAPGPHAFLLVLRLGVKFTEEEKNAVKWIQKTFGEDAVKYTIILFTHADTLKGKPLELYISKSKDLQDLIQTCYGRYHSFNNENKDNRDQVTELLKMIEKMVNFIGGNHYTKKLKKF</sequence>
<dbReference type="EMBL" id="JACTAM010000001">
    <property type="protein sequence ID" value="KAI2668976.1"/>
    <property type="molecule type" value="Genomic_DNA"/>
</dbReference>
<evidence type="ECO:0000313" key="8">
    <source>
        <dbReference type="Proteomes" id="UP000830375"/>
    </source>
</evidence>
<organism evidence="7 8">
    <name type="scientific">Labeo rohita</name>
    <name type="common">Indian major carp</name>
    <name type="synonym">Cyprinus rohita</name>
    <dbReference type="NCBI Taxonomy" id="84645"/>
    <lineage>
        <taxon>Eukaryota</taxon>
        <taxon>Metazoa</taxon>
        <taxon>Chordata</taxon>
        <taxon>Craniata</taxon>
        <taxon>Vertebrata</taxon>
        <taxon>Euteleostomi</taxon>
        <taxon>Actinopterygii</taxon>
        <taxon>Neopterygii</taxon>
        <taxon>Teleostei</taxon>
        <taxon>Ostariophysi</taxon>
        <taxon>Cypriniformes</taxon>
        <taxon>Cyprinidae</taxon>
        <taxon>Labeoninae</taxon>
        <taxon>Labeonini</taxon>
        <taxon>Labeo</taxon>
    </lineage>
</organism>
<keyword evidence="8" id="KW-1185">Reference proteome</keyword>
<comment type="caution">
    <text evidence="7">The sequence shown here is derived from an EMBL/GenBank/DDBJ whole genome shotgun (WGS) entry which is preliminary data.</text>
</comment>
<feature type="chain" id="PRO_5047205813" evidence="5">
    <location>
        <begin position="17"/>
        <end position="478"/>
    </location>
</feature>
<feature type="signal peptide" evidence="5">
    <location>
        <begin position="1"/>
        <end position="16"/>
    </location>
</feature>
<keyword evidence="4" id="KW-1133">Transmembrane helix</keyword>
<dbReference type="SUPFAM" id="SSF52540">
    <property type="entry name" value="P-loop containing nucleoside triphosphate hydrolases"/>
    <property type="match status" value="2"/>
</dbReference>
<evidence type="ECO:0000256" key="2">
    <source>
        <dbReference type="ARBA" id="ARBA00022741"/>
    </source>
</evidence>
<feature type="domain" description="AIG1-type G" evidence="6">
    <location>
        <begin position="15"/>
        <end position="215"/>
    </location>
</feature>
<keyword evidence="3" id="KW-0342">GTP-binding</keyword>
<protein>
    <submittedName>
        <fullName evidence="7">GTPase IMAP family member 8</fullName>
    </submittedName>
</protein>
<evidence type="ECO:0000256" key="4">
    <source>
        <dbReference type="SAM" id="Phobius"/>
    </source>
</evidence>
<evidence type="ECO:0000256" key="3">
    <source>
        <dbReference type="ARBA" id="ARBA00023134"/>
    </source>
</evidence>
<dbReference type="Pfam" id="PF04548">
    <property type="entry name" value="AIG1"/>
    <property type="match status" value="2"/>
</dbReference>
<keyword evidence="5" id="KW-0732">Signal</keyword>
<evidence type="ECO:0000313" key="7">
    <source>
        <dbReference type="EMBL" id="KAI2668976.1"/>
    </source>
</evidence>
<proteinExistence type="inferred from homology"/>
<dbReference type="InterPro" id="IPR006703">
    <property type="entry name" value="G_AIG1"/>
</dbReference>
<reference evidence="7 8" key="1">
    <citation type="submission" date="2022-01" db="EMBL/GenBank/DDBJ databases">
        <title>A high-quality chromosome-level genome assembly of rohu carp, Labeo rohita.</title>
        <authorList>
            <person name="Arick M.A. II"/>
            <person name="Hsu C.-Y."/>
            <person name="Magbanua Z."/>
            <person name="Pechanova O."/>
            <person name="Grover C."/>
            <person name="Miller E."/>
            <person name="Thrash A."/>
            <person name="Ezzel L."/>
            <person name="Alam S."/>
            <person name="Benzie J."/>
            <person name="Hamilton M."/>
            <person name="Karsi A."/>
            <person name="Lawrence M.L."/>
            <person name="Peterson D.G."/>
        </authorList>
    </citation>
    <scope>NUCLEOTIDE SEQUENCE [LARGE SCALE GENOMIC DNA]</scope>
    <source>
        <strain evidence="8">BAU-BD-2019</strain>
        <tissue evidence="7">Blood</tissue>
    </source>
</reference>
<name>A0ABQ8N1K9_LABRO</name>